<keyword evidence="4" id="KW-1185">Reference proteome</keyword>
<proteinExistence type="predicted"/>
<dbReference type="AlphaFoldDB" id="A0A833W7C4"/>
<gene>
    <name evidence="2" type="ORF">GN244_ATG16524</name>
    <name evidence="3" type="ORF">GN958_ATG21028</name>
</gene>
<sequence>MLQEAKQICYDEGQHAIHIICWTRELAAKWSTVFTSLQFRNCHFPLQNVHTEELGAETNPEQRAKQVWARQIGADGILNEQPRDRYHIRLLNISRFMDEAAIDMFLQAHFSGTYTTWQEPCTDNYCVTVSAWDIETLPKQASTVTSFKELDSCWVPPDTKRETTPSTRQHEEEGRVGRNDGGSTWQEANRAEITPNQEASNTPQAMVRMGAPEL</sequence>
<feature type="compositionally biased region" description="Polar residues" evidence="1">
    <location>
        <begin position="194"/>
        <end position="204"/>
    </location>
</feature>
<feature type="compositionally biased region" description="Basic and acidic residues" evidence="1">
    <location>
        <begin position="158"/>
        <end position="178"/>
    </location>
</feature>
<dbReference type="Proteomes" id="UP000704712">
    <property type="component" value="Unassembled WGS sequence"/>
</dbReference>
<dbReference type="EMBL" id="JAACNO010002924">
    <property type="protein sequence ID" value="KAF4129782.1"/>
    <property type="molecule type" value="Genomic_DNA"/>
</dbReference>
<feature type="region of interest" description="Disordered" evidence="1">
    <location>
        <begin position="156"/>
        <end position="214"/>
    </location>
</feature>
<organism evidence="2 4">
    <name type="scientific">Phytophthora infestans</name>
    <name type="common">Potato late blight agent</name>
    <name type="synonym">Botrytis infestans</name>
    <dbReference type="NCBI Taxonomy" id="4787"/>
    <lineage>
        <taxon>Eukaryota</taxon>
        <taxon>Sar</taxon>
        <taxon>Stramenopiles</taxon>
        <taxon>Oomycota</taxon>
        <taxon>Peronosporomycetes</taxon>
        <taxon>Peronosporales</taxon>
        <taxon>Peronosporaceae</taxon>
        <taxon>Phytophthora</taxon>
    </lineage>
</organism>
<evidence type="ECO:0000313" key="3">
    <source>
        <dbReference type="EMBL" id="KAF4129782.1"/>
    </source>
</evidence>
<reference evidence="2" key="1">
    <citation type="submission" date="2020-04" db="EMBL/GenBank/DDBJ databases">
        <title>Hybrid Assembly of Korean Phytophthora infestans isolates.</title>
        <authorList>
            <person name="Prokchorchik M."/>
            <person name="Lee Y."/>
            <person name="Seo J."/>
            <person name="Cho J.-H."/>
            <person name="Park Y.-E."/>
            <person name="Jang D.-C."/>
            <person name="Im J.-S."/>
            <person name="Choi J.-G."/>
            <person name="Park H.-J."/>
            <person name="Lee G.-B."/>
            <person name="Lee Y.-G."/>
            <person name="Hong S.-Y."/>
            <person name="Cho K."/>
            <person name="Sohn K.H."/>
        </authorList>
    </citation>
    <scope>NUCLEOTIDE SEQUENCE</scope>
    <source>
        <strain evidence="2">KR_1_A1</strain>
        <strain evidence="3">KR_2_A2</strain>
    </source>
</reference>
<dbReference type="EMBL" id="WSZM01000565">
    <property type="protein sequence ID" value="KAF4031642.1"/>
    <property type="molecule type" value="Genomic_DNA"/>
</dbReference>
<evidence type="ECO:0000256" key="1">
    <source>
        <dbReference type="SAM" id="MobiDB-lite"/>
    </source>
</evidence>
<protein>
    <submittedName>
        <fullName evidence="2">Uncharacterized protein</fullName>
    </submittedName>
</protein>
<dbReference type="Proteomes" id="UP000602510">
    <property type="component" value="Unassembled WGS sequence"/>
</dbReference>
<name>A0A833W7C4_PHYIN</name>
<evidence type="ECO:0000313" key="4">
    <source>
        <dbReference type="Proteomes" id="UP000602510"/>
    </source>
</evidence>
<comment type="caution">
    <text evidence="2">The sequence shown here is derived from an EMBL/GenBank/DDBJ whole genome shotgun (WGS) entry which is preliminary data.</text>
</comment>
<accession>A0A833W7C4</accession>
<evidence type="ECO:0000313" key="2">
    <source>
        <dbReference type="EMBL" id="KAF4031642.1"/>
    </source>
</evidence>